<keyword evidence="2" id="KW-0472">Membrane</keyword>
<feature type="transmembrane region" description="Helical" evidence="2">
    <location>
        <begin position="186"/>
        <end position="207"/>
    </location>
</feature>
<evidence type="ECO:0000313" key="4">
    <source>
        <dbReference type="RefSeq" id="XP_022306748.1"/>
    </source>
</evidence>
<dbReference type="Gene3D" id="2.170.300.10">
    <property type="entry name" value="Tie2 ligand-binding domain superfamily"/>
    <property type="match status" value="1"/>
</dbReference>
<dbReference type="SUPFAM" id="SSF57184">
    <property type="entry name" value="Growth factor receptor domain"/>
    <property type="match status" value="1"/>
</dbReference>
<accession>A0A8B8BTS8</accession>
<dbReference type="AlphaFoldDB" id="A0A8B8BTS8"/>
<keyword evidence="1" id="KW-0245">EGF-like domain</keyword>
<dbReference type="InterPro" id="IPR009030">
    <property type="entry name" value="Growth_fac_rcpt_cys_sf"/>
</dbReference>
<protein>
    <submittedName>
        <fullName evidence="4">Scavenger receptor class F member 2-like</fullName>
    </submittedName>
</protein>
<organism evidence="3 4">
    <name type="scientific">Crassostrea virginica</name>
    <name type="common">Eastern oyster</name>
    <dbReference type="NCBI Taxonomy" id="6565"/>
    <lineage>
        <taxon>Eukaryota</taxon>
        <taxon>Metazoa</taxon>
        <taxon>Spiralia</taxon>
        <taxon>Lophotrochozoa</taxon>
        <taxon>Mollusca</taxon>
        <taxon>Bivalvia</taxon>
        <taxon>Autobranchia</taxon>
        <taxon>Pteriomorphia</taxon>
        <taxon>Ostreida</taxon>
        <taxon>Ostreoidea</taxon>
        <taxon>Ostreidae</taxon>
        <taxon>Crassostrea</taxon>
    </lineage>
</organism>
<dbReference type="RefSeq" id="XP_022306748.1">
    <property type="nucleotide sequence ID" value="XM_022451040.1"/>
</dbReference>
<keyword evidence="3" id="KW-1185">Reference proteome</keyword>
<dbReference type="InterPro" id="IPR042635">
    <property type="entry name" value="MEGF10/SREC1/2-like"/>
</dbReference>
<reference evidence="4" key="1">
    <citation type="submission" date="2025-08" db="UniProtKB">
        <authorList>
            <consortium name="RefSeq"/>
        </authorList>
    </citation>
    <scope>IDENTIFICATION</scope>
    <source>
        <tissue evidence="4">Whole sample</tissue>
    </source>
</reference>
<dbReference type="PANTHER" id="PTHR24043">
    <property type="entry name" value="SCAVENGER RECEPTOR CLASS F"/>
    <property type="match status" value="1"/>
</dbReference>
<name>A0A8B8BTS8_CRAVI</name>
<gene>
    <name evidence="4" type="primary">LOC111113069</name>
</gene>
<keyword evidence="2" id="KW-0812">Transmembrane</keyword>
<dbReference type="OrthoDB" id="6141792at2759"/>
<proteinExistence type="predicted"/>
<evidence type="ECO:0000256" key="2">
    <source>
        <dbReference type="SAM" id="Phobius"/>
    </source>
</evidence>
<dbReference type="GO" id="GO:0005044">
    <property type="term" value="F:scavenger receptor activity"/>
    <property type="evidence" value="ECO:0007669"/>
    <property type="project" value="InterPro"/>
</dbReference>
<evidence type="ECO:0000313" key="3">
    <source>
        <dbReference type="Proteomes" id="UP000694844"/>
    </source>
</evidence>
<dbReference type="Proteomes" id="UP000694844">
    <property type="component" value="Chromosome 9"/>
</dbReference>
<sequence>MTQFFLGFSLYISNKTNKNDGVLCFKETIYTKATIPNPLNITCPYHGRYVIYYNNRTHPPYPGGYSKHAVLALCEVEVYGCSTDRYYGEGYCHPCLPNCHDRRCEKVDGTCLSCIAGYAGSTCNEECSPGMFGHECNESCGVCAGGEPCHHTNGTCLNGCEDGFLGPKCIEVKQSNTPKDHRERPFLFIGVLIAAGIMVFTGSVFIITSKRIRKMILNQS</sequence>
<dbReference type="PANTHER" id="PTHR24043:SF8">
    <property type="entry name" value="EGF-LIKE DOMAIN-CONTAINING PROTEIN"/>
    <property type="match status" value="1"/>
</dbReference>
<evidence type="ECO:0000256" key="1">
    <source>
        <dbReference type="ARBA" id="ARBA00022536"/>
    </source>
</evidence>
<dbReference type="KEGG" id="cvn:111113069"/>
<keyword evidence="2" id="KW-1133">Transmembrane helix</keyword>
<dbReference type="GeneID" id="111113069"/>